<keyword evidence="3" id="KW-0547">Nucleotide-binding</keyword>
<dbReference type="InterPro" id="IPR049730">
    <property type="entry name" value="SNF2/RAD54-like_C"/>
</dbReference>
<dbReference type="FunFam" id="1.25.10.10:FF:000642">
    <property type="entry name" value="TATA-binding protein-associated factor BTAF1"/>
    <property type="match status" value="1"/>
</dbReference>
<evidence type="ECO:0000259" key="11">
    <source>
        <dbReference type="PROSITE" id="PS51194"/>
    </source>
</evidence>
<gene>
    <name evidence="12" type="ORF">EUTSA_v10010052mg</name>
</gene>
<dbReference type="PROSITE" id="PS51194">
    <property type="entry name" value="HELICASE_CTER"/>
    <property type="match status" value="1"/>
</dbReference>
<evidence type="ECO:0000256" key="1">
    <source>
        <dbReference type="ARBA" id="ARBA00004123"/>
    </source>
</evidence>
<dbReference type="InterPro" id="IPR014001">
    <property type="entry name" value="Helicase_ATP-bd"/>
</dbReference>
<keyword evidence="2" id="KW-0677">Repeat</keyword>
<dbReference type="Gramene" id="ESQ45047">
    <property type="protein sequence ID" value="ESQ45047"/>
    <property type="gene ID" value="EUTSA_v10010052mg"/>
</dbReference>
<dbReference type="SMART" id="SM00487">
    <property type="entry name" value="DEXDc"/>
    <property type="match status" value="1"/>
</dbReference>
<dbReference type="FunFam" id="1.25.10.10:FF:000787">
    <property type="entry name" value="TATA-binding protein-associated factor BTAF1"/>
    <property type="match status" value="1"/>
</dbReference>
<dbReference type="KEGG" id="eus:EUTSA_v10010052mg"/>
<dbReference type="PANTHER" id="PTHR36498">
    <property type="entry name" value="TATA-BINDING PROTEIN-ASSOCIATED FACTOR 172"/>
    <property type="match status" value="1"/>
</dbReference>
<keyword evidence="7" id="KW-0238">DNA-binding</keyword>
<dbReference type="InterPro" id="IPR000330">
    <property type="entry name" value="SNF2_N"/>
</dbReference>
<dbReference type="GO" id="GO:0004386">
    <property type="term" value="F:helicase activity"/>
    <property type="evidence" value="ECO:0007669"/>
    <property type="project" value="UniProtKB-KW"/>
</dbReference>
<evidence type="ECO:0000256" key="7">
    <source>
        <dbReference type="ARBA" id="ARBA00023125"/>
    </source>
</evidence>
<dbReference type="PROSITE" id="PS51192">
    <property type="entry name" value="HELICASE_ATP_BIND_1"/>
    <property type="match status" value="1"/>
</dbReference>
<sequence>MAQQQSSRLNRLLTLLDTGSTQSTRLTAARQIGDIAKSHPQDLSSLLRKVLHYLRSKKWDTRVAAAHAIGAIVLNVKHTSLSELLNSLATKLGEAGISGNVDEVVASGNLQSKLLANAPFRSFEMNKVLEFGALLASGGQEYDILNDNSKNPRDRVARQKKNLRRRLGLDMCEQFMDVNEMIGDEDLIEEKSNVHANGVGNRLYANYSPHHIQQFVSRMVPRVNSKRPSARELNLLKRKAKMSSKDQAKVSCEGADVEMSSSHASTSKRTLSDSLDSNKANVGNEDDIEPDGDGRWPFHSFVEQLILDMFDPAWEIRHGSVMALREILMLHGGSAGVSTAEFSSDNGFESKEVLNTVTREREIDLNMQLSENELEPLRKRLKTEDPSKSFIDNTVLEVMGSDYDIDVKNENVEYLLPPVQVNGQIDSSSTKMEPQSSIDASSQSEINHVAEVSNHSEDTSFVEEAVIPNKHQKENIEGLDLVKQARHSWIKNFEFLQDCTIRFLCVLSLDRFGDYISDQVVAPVREACAQALGATFKYMSPSLIYETLNILLQMQRRPEWEIRHGSLLGIKYLVAVRQEMLQDLLSYILPACKAGLEDSDDDVRAVAADALIPAAAAIVSLRGQTLLTIVMLLWDILLELDDLSPSTSSVMNLLAEIYSQDDMTLVMHEELSVGDEQNIDLNGRVHVETIRERRDVKESPYALSALAPRLWPFTRHDITSVRFSAIRTLERLLEAGCRKNIPEQSKISSWPSSILGDTLRIVFQNLLLESTEEILECSERVWRLLVQCPVGDLEEAAKSYMASWIELAATPYGSTLDATKMFWPVAPPRKSHFKAAAKMKAVQLESEASSILGFDYARNSASLEKNEDASARSTKITVGSDMEMSVTRTRVVTASALGILASRLSEGSMNFVVDPLSSTLTSLSGVQRQVASIVLISWFREIKCKVPSDGSGSFPGFPSPLKKWMLDLLACSDPAFPTKDILLPYAELSRTYTKMRNEASQLLHTVENCHCFDKLLSTTKLNVESLSADETIEFASTLALWNKDSAGNESLEKQVYEDVESSRQQLLSTAGYLKCVQSNLHITVTSLIAAAVVWMSEFPARLNPIILPLMASIKREQEQILQQKAAEALAELISYCVNRKPSPNDKLIRNICSLTCMDPSETPQASIISSIDIVDDLDFLSSRSNAGKQKAKVVLAGGEDRSKVEGFITRRGAELALKHLSVKFGGSLFDKLPKLWECLIEVLVPGNPSDQQNIDLRIESVSDPQLLINNIQVVRSIAPVMEETLKPRLLSLLPCIFKCVRHSHVAVRLAASRCVMTMAKSMTTNVMAAVVENAIPMLGDLTCINARQGAGMLIGLLVQGLGVELVPYSPLLVVPLLRCMSDVDSSVRQSVTRSFAALVPMLPLARGVPPPVGLSKDLSSNAEDAKFLEQLLDNSHIDDYKLCTDLKVTLRRYQQEGINWLGFLKRFKLHGILCDDMGLGKTLQASAIVASDAAERRGSTDEPDIFPSIIVCPSTLVGHWAFEIEKYIDLSLLSVLQYIGSAQDRVSLREQFNNHNVIITSYDVVRKDADYLTQFSWNYCILDEGHIIKNAKSKITSAVKQLKAQHRLILSGTPIQNNIMELWSLFDFLMPGFLGTERQFQASYGKPLVAARDPKCSAKDAEAGVLAMEALHKQVMPFLLRRTKEEVLSDLPEKIIQDRYCDLSPVQLKLYEQFSGSHAKQEISSIIKVDGSADSGNVDAAPTKASTHVFQALQYLLKLCSHPLLVLGEKITESVASDLSAMMNGCSDIITELHKVQHSPKLVALQEILEECGIGSDASSSDGTLNVGQHRVLIFAQHKALLDIIEKDLFQAHMKSVTYMRLDGSVVPEKRFEIVKAFNSDPTIDVLLLTTHVGGLGLNLTSADTLVFMEHDWNPMRDHQAMDRAHRLGQKRVVNVHRLIMRGTLEEKVMSLQRFKVSVANTVINAENASMKTMNTDQLLDLFASAETSKKGGASSNKGSEDSDQISGTGKGLKAILGNLEELWDQSQYTEEYNLSQFLAKLNG</sequence>
<dbReference type="GO" id="GO:0017025">
    <property type="term" value="F:TBP-class protein binding"/>
    <property type="evidence" value="ECO:0007669"/>
    <property type="project" value="InterPro"/>
</dbReference>
<dbReference type="GO" id="GO:0005524">
    <property type="term" value="F:ATP binding"/>
    <property type="evidence" value="ECO:0007669"/>
    <property type="project" value="UniProtKB-KW"/>
</dbReference>
<dbReference type="CDD" id="cd18793">
    <property type="entry name" value="SF2_C_SNF"/>
    <property type="match status" value="1"/>
</dbReference>
<comment type="subcellular location">
    <subcellularLocation>
        <location evidence="1">Nucleus</location>
    </subcellularLocation>
</comment>
<dbReference type="InterPro" id="IPR022707">
    <property type="entry name" value="Mot1_central_dom"/>
</dbReference>
<dbReference type="STRING" id="72664.V4LRG6"/>
<dbReference type="FunFam" id="1.25.10.10:FF:000502">
    <property type="entry name" value="TATA-binding protein-associated factor BTAF1"/>
    <property type="match status" value="1"/>
</dbReference>
<feature type="compositionally biased region" description="Polar residues" evidence="9">
    <location>
        <begin position="259"/>
        <end position="281"/>
    </location>
</feature>
<dbReference type="SUPFAM" id="SSF48371">
    <property type="entry name" value="ARM repeat"/>
    <property type="match status" value="1"/>
</dbReference>
<keyword evidence="13" id="KW-1185">Reference proteome</keyword>
<dbReference type="CDD" id="cd17999">
    <property type="entry name" value="DEXHc_Mot1"/>
    <property type="match status" value="1"/>
</dbReference>
<dbReference type="Pfam" id="PF00271">
    <property type="entry name" value="Helicase_C"/>
    <property type="match status" value="1"/>
</dbReference>
<feature type="domain" description="Helicase ATP-binding" evidence="10">
    <location>
        <begin position="1462"/>
        <end position="1632"/>
    </location>
</feature>
<dbReference type="Gene3D" id="3.40.50.300">
    <property type="entry name" value="P-loop containing nucleotide triphosphate hydrolases"/>
    <property type="match status" value="1"/>
</dbReference>
<reference evidence="12 13" key="1">
    <citation type="journal article" date="2013" name="Front. Plant Sci.">
        <title>The Reference Genome of the Halophytic Plant Eutrema salsugineum.</title>
        <authorList>
            <person name="Yang R."/>
            <person name="Jarvis D.E."/>
            <person name="Chen H."/>
            <person name="Beilstein M.A."/>
            <person name="Grimwood J."/>
            <person name="Jenkins J."/>
            <person name="Shu S."/>
            <person name="Prochnik S."/>
            <person name="Xin M."/>
            <person name="Ma C."/>
            <person name="Schmutz J."/>
            <person name="Wing R.A."/>
            <person name="Mitchell-Olds T."/>
            <person name="Schumaker K.S."/>
            <person name="Wang X."/>
        </authorList>
    </citation>
    <scope>NUCLEOTIDE SEQUENCE [LARGE SCALE GENOMIC DNA]</scope>
</reference>
<evidence type="ECO:0000256" key="8">
    <source>
        <dbReference type="ARBA" id="ARBA00023242"/>
    </source>
</evidence>
<dbReference type="InterPro" id="IPR044078">
    <property type="entry name" value="Mot1_ATP-bd"/>
</dbReference>
<keyword evidence="5" id="KW-0347">Helicase</keyword>
<dbReference type="SUPFAM" id="SSF52540">
    <property type="entry name" value="P-loop containing nucleoside triphosphate hydrolases"/>
    <property type="match status" value="2"/>
</dbReference>
<dbReference type="GO" id="GO:0016887">
    <property type="term" value="F:ATP hydrolysis activity"/>
    <property type="evidence" value="ECO:0007669"/>
    <property type="project" value="InterPro"/>
</dbReference>
<dbReference type="PANTHER" id="PTHR36498:SF1">
    <property type="entry name" value="TATA-BINDING PROTEIN-ASSOCIATED FACTOR 172"/>
    <property type="match status" value="1"/>
</dbReference>
<dbReference type="FunFam" id="3.40.50.10810:FF:000009">
    <property type="entry name" value="B-TFIID TATA-box-binding protein-associated factor 1"/>
    <property type="match status" value="1"/>
</dbReference>
<dbReference type="Gene3D" id="3.40.50.10810">
    <property type="entry name" value="Tandem AAA-ATPase domain"/>
    <property type="match status" value="1"/>
</dbReference>
<evidence type="ECO:0000313" key="12">
    <source>
        <dbReference type="EMBL" id="ESQ45047.1"/>
    </source>
</evidence>
<evidence type="ECO:0008006" key="14">
    <source>
        <dbReference type="Google" id="ProtNLM"/>
    </source>
</evidence>
<dbReference type="OMA" id="WYSDIAC"/>
<evidence type="ECO:0000313" key="13">
    <source>
        <dbReference type="Proteomes" id="UP000030689"/>
    </source>
</evidence>
<accession>V4LRG6</accession>
<dbReference type="OrthoDB" id="10252227at2759"/>
<evidence type="ECO:0000256" key="2">
    <source>
        <dbReference type="ARBA" id="ARBA00022737"/>
    </source>
</evidence>
<keyword evidence="4" id="KW-0378">Hydrolase</keyword>
<feature type="region of interest" description="Disordered" evidence="9">
    <location>
        <begin position="239"/>
        <end position="291"/>
    </location>
</feature>
<dbReference type="InterPro" id="IPR011989">
    <property type="entry name" value="ARM-like"/>
</dbReference>
<evidence type="ECO:0000256" key="5">
    <source>
        <dbReference type="ARBA" id="ARBA00022806"/>
    </source>
</evidence>
<name>V4LRG6_EUTSA</name>
<feature type="domain" description="Helicase C-terminal" evidence="11">
    <location>
        <begin position="1819"/>
        <end position="1975"/>
    </location>
</feature>
<dbReference type="eggNOG" id="KOG0392">
    <property type="taxonomic scope" value="Eukaryota"/>
</dbReference>
<dbReference type="GO" id="GO:0003677">
    <property type="term" value="F:DNA binding"/>
    <property type="evidence" value="ECO:0007669"/>
    <property type="project" value="UniProtKB-KW"/>
</dbReference>
<dbReference type="SMART" id="SM00490">
    <property type="entry name" value="HELICc"/>
    <property type="match status" value="1"/>
</dbReference>
<dbReference type="GO" id="GO:0005634">
    <property type="term" value="C:nucleus"/>
    <property type="evidence" value="ECO:0007669"/>
    <property type="project" value="UniProtKB-SubCell"/>
</dbReference>
<dbReference type="Pfam" id="PF00176">
    <property type="entry name" value="SNF2-rel_dom"/>
    <property type="match status" value="1"/>
</dbReference>
<dbReference type="InterPro" id="IPR038718">
    <property type="entry name" value="SNF2-like_sf"/>
</dbReference>
<keyword evidence="6" id="KW-0067">ATP-binding</keyword>
<dbReference type="FunFam" id="3.40.50.300:FF:000428">
    <property type="entry name" value="TATA-binding protein-associated factor 172"/>
    <property type="match status" value="1"/>
</dbReference>
<dbReference type="Gene3D" id="1.25.10.10">
    <property type="entry name" value="Leucine-rich Repeat Variant"/>
    <property type="match status" value="3"/>
</dbReference>
<protein>
    <recommendedName>
        <fullName evidence="14">TATA-binding protein-associated factor BTAF1</fullName>
    </recommendedName>
</protein>
<dbReference type="InterPro" id="IPR027417">
    <property type="entry name" value="P-loop_NTPase"/>
</dbReference>
<proteinExistence type="predicted"/>
<dbReference type="InterPro" id="IPR001650">
    <property type="entry name" value="Helicase_C-like"/>
</dbReference>
<evidence type="ECO:0000256" key="6">
    <source>
        <dbReference type="ARBA" id="ARBA00022840"/>
    </source>
</evidence>
<dbReference type="EMBL" id="KI517435">
    <property type="protein sequence ID" value="ESQ45047.1"/>
    <property type="molecule type" value="Genomic_DNA"/>
</dbReference>
<keyword evidence="8" id="KW-0539">Nucleus</keyword>
<evidence type="ECO:0000256" key="3">
    <source>
        <dbReference type="ARBA" id="ARBA00022741"/>
    </source>
</evidence>
<evidence type="ECO:0000259" key="10">
    <source>
        <dbReference type="PROSITE" id="PS51192"/>
    </source>
</evidence>
<evidence type="ECO:0000256" key="4">
    <source>
        <dbReference type="ARBA" id="ARBA00022801"/>
    </source>
</evidence>
<dbReference type="InterPro" id="IPR016024">
    <property type="entry name" value="ARM-type_fold"/>
</dbReference>
<dbReference type="InterPro" id="IPR044972">
    <property type="entry name" value="Mot1"/>
</dbReference>
<organism evidence="12 13">
    <name type="scientific">Eutrema salsugineum</name>
    <name type="common">Saltwater cress</name>
    <name type="synonym">Sisymbrium salsugineum</name>
    <dbReference type="NCBI Taxonomy" id="72664"/>
    <lineage>
        <taxon>Eukaryota</taxon>
        <taxon>Viridiplantae</taxon>
        <taxon>Streptophyta</taxon>
        <taxon>Embryophyta</taxon>
        <taxon>Tracheophyta</taxon>
        <taxon>Spermatophyta</taxon>
        <taxon>Magnoliopsida</taxon>
        <taxon>eudicotyledons</taxon>
        <taxon>Gunneridae</taxon>
        <taxon>Pentapetalae</taxon>
        <taxon>rosids</taxon>
        <taxon>malvids</taxon>
        <taxon>Brassicales</taxon>
        <taxon>Brassicaceae</taxon>
        <taxon>Eutremeae</taxon>
        <taxon>Eutrema</taxon>
    </lineage>
</organism>
<evidence type="ECO:0000256" key="9">
    <source>
        <dbReference type="SAM" id="MobiDB-lite"/>
    </source>
</evidence>
<dbReference type="Proteomes" id="UP000030689">
    <property type="component" value="Unassembled WGS sequence"/>
</dbReference>
<dbReference type="Pfam" id="PF12054">
    <property type="entry name" value="DUF3535"/>
    <property type="match status" value="1"/>
</dbReference>